<feature type="region of interest" description="Disordered" evidence="5">
    <location>
        <begin position="501"/>
        <end position="572"/>
    </location>
</feature>
<dbReference type="PRINTS" id="PR00094">
    <property type="entry name" value="ADENYLTKNASE"/>
</dbReference>
<evidence type="ECO:0000256" key="3">
    <source>
        <dbReference type="ARBA" id="ARBA00022777"/>
    </source>
</evidence>
<keyword evidence="3 4" id="KW-0418">Kinase</keyword>
<dbReference type="InterPro" id="IPR027417">
    <property type="entry name" value="P-loop_NTPase"/>
</dbReference>
<evidence type="ECO:0000256" key="1">
    <source>
        <dbReference type="ARBA" id="ARBA00022679"/>
    </source>
</evidence>
<keyword evidence="8" id="KW-1185">Reference proteome</keyword>
<dbReference type="Proteomes" id="UP001363151">
    <property type="component" value="Unassembled WGS sequence"/>
</dbReference>
<dbReference type="Gene3D" id="3.40.50.300">
    <property type="entry name" value="P-loop containing nucleotide triphosphate hydrolases"/>
    <property type="match status" value="1"/>
</dbReference>
<keyword evidence="2" id="KW-0547">Nucleotide-binding</keyword>
<comment type="caution">
    <text evidence="7">The sequence shown here is derived from an EMBL/GenBank/DDBJ whole genome shotgun (WGS) entry which is preliminary data.</text>
</comment>
<dbReference type="Gene3D" id="3.90.79.10">
    <property type="entry name" value="Nucleoside Triphosphate Pyrophosphohydrolase"/>
    <property type="match status" value="1"/>
</dbReference>
<sequence>MPRTIAALILAVASALVTPPRRKTTTLAARAKTRTPYDFTYASAAERRYAAEAQMRRRSAARGPGGASGLKVVLLGKPASGKGTIAPMLCTAYRVAQVGLGNLLRSRARVGGGDDDAVADAMRSGRLLPDELALSVVAERVSRRDAVACGWLLDGFPRTAAQAARMIKSPPLQVPADLPFDGPPMGDDAYLLTPDAIVVLDRPDDLAVDFVLGRCTDSATGTVYHPKYAPPPEDVEPRLVWRTDDTEEVLRRRLADHDAAVDDILAMFSESCAVLRVDNARSELETFDEICTFLDKVEDGVLGASRRAVRGERARRRYAAPAAFERASTKAARAARGRGRRVEASRRPPLLRMERAAVVAFGVVSYGCHVSGYVAGDDGRPAAVWVATRAVGRPRTRASTTRSRGRAPGGADAAREREEGGRGGGVDPRAVLDRDLRPAGCVSYKYAAKRGLSAKTLVVFDLRLPRELVPMNGDGEVDEFRLVPVDEAVDSLRDELFKWKPNSRSSCSTSPCATASSTRTTRVRPHRPGAAPGRVTRSSPGPAAGHAAPRADLAPCSRGPAIERQRVPSVNP</sequence>
<name>A0ABR1FXL1_AURAN</name>
<accession>A0ABR1FXL1</accession>
<feature type="signal peptide" evidence="6">
    <location>
        <begin position="1"/>
        <end position="15"/>
    </location>
</feature>
<evidence type="ECO:0000256" key="4">
    <source>
        <dbReference type="RuleBase" id="RU003330"/>
    </source>
</evidence>
<feature type="chain" id="PRO_5046262186" evidence="6">
    <location>
        <begin position="16"/>
        <end position="572"/>
    </location>
</feature>
<evidence type="ECO:0000313" key="8">
    <source>
        <dbReference type="Proteomes" id="UP001363151"/>
    </source>
</evidence>
<feature type="compositionally biased region" description="Low complexity" evidence="5">
    <location>
        <begin position="540"/>
        <end position="555"/>
    </location>
</feature>
<evidence type="ECO:0000256" key="5">
    <source>
        <dbReference type="SAM" id="MobiDB-lite"/>
    </source>
</evidence>
<reference evidence="7 8" key="1">
    <citation type="submission" date="2024-03" db="EMBL/GenBank/DDBJ databases">
        <title>Aureococcus anophagefferens CCMP1851 and Kratosvirus quantuckense: Draft genome of a second virus-susceptible host strain in the model system.</title>
        <authorList>
            <person name="Chase E."/>
            <person name="Truchon A.R."/>
            <person name="Schepens W."/>
            <person name="Wilhelm S.W."/>
        </authorList>
    </citation>
    <scope>NUCLEOTIDE SEQUENCE [LARGE SCALE GENOMIC DNA]</scope>
    <source>
        <strain evidence="7 8">CCMP1851</strain>
    </source>
</reference>
<comment type="similarity">
    <text evidence="4">Belongs to the adenylate kinase family.</text>
</comment>
<evidence type="ECO:0000313" key="7">
    <source>
        <dbReference type="EMBL" id="KAK7240913.1"/>
    </source>
</evidence>
<dbReference type="GO" id="GO:0016301">
    <property type="term" value="F:kinase activity"/>
    <property type="evidence" value="ECO:0007669"/>
    <property type="project" value="UniProtKB-KW"/>
</dbReference>
<evidence type="ECO:0000256" key="2">
    <source>
        <dbReference type="ARBA" id="ARBA00022741"/>
    </source>
</evidence>
<dbReference type="PROSITE" id="PS00113">
    <property type="entry name" value="ADENYLATE_KINASE"/>
    <property type="match status" value="1"/>
</dbReference>
<organism evidence="7 8">
    <name type="scientific">Aureococcus anophagefferens</name>
    <name type="common">Harmful bloom alga</name>
    <dbReference type="NCBI Taxonomy" id="44056"/>
    <lineage>
        <taxon>Eukaryota</taxon>
        <taxon>Sar</taxon>
        <taxon>Stramenopiles</taxon>
        <taxon>Ochrophyta</taxon>
        <taxon>Pelagophyceae</taxon>
        <taxon>Pelagomonadales</taxon>
        <taxon>Pelagomonadaceae</taxon>
        <taxon>Aureococcus</taxon>
    </lineage>
</organism>
<gene>
    <name evidence="7" type="ORF">SO694_00055144</name>
</gene>
<dbReference type="EMBL" id="JBBJCI010000208">
    <property type="protein sequence ID" value="KAK7240913.1"/>
    <property type="molecule type" value="Genomic_DNA"/>
</dbReference>
<dbReference type="SUPFAM" id="SSF52540">
    <property type="entry name" value="P-loop containing nucleoside triphosphate hydrolases"/>
    <property type="match status" value="1"/>
</dbReference>
<feature type="region of interest" description="Disordered" evidence="5">
    <location>
        <begin position="394"/>
        <end position="430"/>
    </location>
</feature>
<evidence type="ECO:0000256" key="6">
    <source>
        <dbReference type="SAM" id="SignalP"/>
    </source>
</evidence>
<dbReference type="InterPro" id="IPR000850">
    <property type="entry name" value="Adenylat/UMP-CMP_kin"/>
</dbReference>
<feature type="compositionally biased region" description="Low complexity" evidence="5">
    <location>
        <begin position="503"/>
        <end position="520"/>
    </location>
</feature>
<keyword evidence="6" id="KW-0732">Signal</keyword>
<dbReference type="HAMAP" id="MF_00235">
    <property type="entry name" value="Adenylate_kinase_Adk"/>
    <property type="match status" value="1"/>
</dbReference>
<keyword evidence="1 4" id="KW-0808">Transferase</keyword>
<dbReference type="Pfam" id="PF00406">
    <property type="entry name" value="ADK"/>
    <property type="match status" value="1"/>
</dbReference>
<dbReference type="InterPro" id="IPR033690">
    <property type="entry name" value="Adenylat_kinase_CS"/>
</dbReference>
<proteinExistence type="inferred from homology"/>
<protein>
    <submittedName>
        <fullName evidence="7">Adenylate kinase</fullName>
    </submittedName>
</protein>
<dbReference type="PANTHER" id="PTHR23359">
    <property type="entry name" value="NUCLEOTIDE KINASE"/>
    <property type="match status" value="1"/>
</dbReference>
<dbReference type="CDD" id="cd01428">
    <property type="entry name" value="ADK"/>
    <property type="match status" value="1"/>
</dbReference>